<organism evidence="11 12">
    <name type="scientific">Salinisphaera orenii MK-B5</name>
    <dbReference type="NCBI Taxonomy" id="856730"/>
    <lineage>
        <taxon>Bacteria</taxon>
        <taxon>Pseudomonadati</taxon>
        <taxon>Pseudomonadota</taxon>
        <taxon>Gammaproteobacteria</taxon>
        <taxon>Salinisphaerales</taxon>
        <taxon>Salinisphaeraceae</taxon>
        <taxon>Salinisphaera</taxon>
    </lineage>
</organism>
<dbReference type="InterPro" id="IPR001544">
    <property type="entry name" value="Aminotrans_IV"/>
</dbReference>
<dbReference type="PANTHER" id="PTHR42743:SF2">
    <property type="entry name" value="AMINODEOXYCHORISMATE LYASE"/>
    <property type="match status" value="1"/>
</dbReference>
<dbReference type="InterPro" id="IPR036038">
    <property type="entry name" value="Aminotransferase-like"/>
</dbReference>
<evidence type="ECO:0000256" key="9">
    <source>
        <dbReference type="ARBA" id="ARBA00049529"/>
    </source>
</evidence>
<comment type="catalytic activity">
    <reaction evidence="9">
        <text>4-amino-4-deoxychorismate = 4-aminobenzoate + pyruvate + H(+)</text>
        <dbReference type="Rhea" id="RHEA:16201"/>
        <dbReference type="ChEBI" id="CHEBI:15361"/>
        <dbReference type="ChEBI" id="CHEBI:15378"/>
        <dbReference type="ChEBI" id="CHEBI:17836"/>
        <dbReference type="ChEBI" id="CHEBI:58406"/>
        <dbReference type="EC" id="4.1.3.38"/>
    </reaction>
</comment>
<dbReference type="Pfam" id="PF01063">
    <property type="entry name" value="Aminotran_4"/>
    <property type="match status" value="1"/>
</dbReference>
<comment type="caution">
    <text evidence="11">The sequence shown here is derived from an EMBL/GenBank/DDBJ whole genome shotgun (WGS) entry which is preliminary data.</text>
</comment>
<proteinExistence type="inferred from homology"/>
<dbReference type="GO" id="GO:0008696">
    <property type="term" value="F:4-amino-4-deoxychorismate lyase activity"/>
    <property type="evidence" value="ECO:0007669"/>
    <property type="project" value="UniProtKB-UniRule"/>
</dbReference>
<protein>
    <recommendedName>
        <fullName evidence="8 10">Aminodeoxychorismate lyase</fullName>
        <ecNumber evidence="8 10">4.1.3.38</ecNumber>
    </recommendedName>
</protein>
<name>A0A423PKT5_9GAMM</name>
<dbReference type="GO" id="GO:0005829">
    <property type="term" value="C:cytosol"/>
    <property type="evidence" value="ECO:0007669"/>
    <property type="project" value="TreeGrafter"/>
</dbReference>
<dbReference type="InterPro" id="IPR017824">
    <property type="entry name" value="Aminodeoxychorismate_lyase_IV"/>
</dbReference>
<dbReference type="GO" id="GO:0046656">
    <property type="term" value="P:folic acid biosynthetic process"/>
    <property type="evidence" value="ECO:0007669"/>
    <property type="project" value="UniProtKB-KW"/>
</dbReference>
<keyword evidence="4" id="KW-0663">Pyridoxal phosphate</keyword>
<evidence type="ECO:0000256" key="10">
    <source>
        <dbReference type="NCBIfam" id="TIGR03461"/>
    </source>
</evidence>
<dbReference type="InterPro" id="IPR050571">
    <property type="entry name" value="Class-IV_PLP-Dep_Aminotrnsfr"/>
</dbReference>
<evidence type="ECO:0000256" key="7">
    <source>
        <dbReference type="ARBA" id="ARBA00035633"/>
    </source>
</evidence>
<keyword evidence="5" id="KW-0289">Folate biosynthesis</keyword>
<evidence type="ECO:0000313" key="12">
    <source>
        <dbReference type="Proteomes" id="UP000283993"/>
    </source>
</evidence>
<comment type="cofactor">
    <cofactor evidence="1">
        <name>pyridoxal 5'-phosphate</name>
        <dbReference type="ChEBI" id="CHEBI:597326"/>
    </cofactor>
</comment>
<comment type="subunit">
    <text evidence="3">Homodimer.</text>
</comment>
<evidence type="ECO:0000256" key="8">
    <source>
        <dbReference type="ARBA" id="ARBA00035676"/>
    </source>
</evidence>
<evidence type="ECO:0000256" key="4">
    <source>
        <dbReference type="ARBA" id="ARBA00022898"/>
    </source>
</evidence>
<evidence type="ECO:0000256" key="6">
    <source>
        <dbReference type="ARBA" id="ARBA00023239"/>
    </source>
</evidence>
<evidence type="ECO:0000256" key="3">
    <source>
        <dbReference type="ARBA" id="ARBA00011738"/>
    </source>
</evidence>
<dbReference type="GO" id="GO:0008153">
    <property type="term" value="P:4-aminobenzoate biosynthetic process"/>
    <property type="evidence" value="ECO:0007669"/>
    <property type="project" value="UniProtKB-UniRule"/>
</dbReference>
<dbReference type="AlphaFoldDB" id="A0A423PKT5"/>
<evidence type="ECO:0000313" key="11">
    <source>
        <dbReference type="EMBL" id="ROO26217.1"/>
    </source>
</evidence>
<dbReference type="InterPro" id="IPR043132">
    <property type="entry name" value="BCAT-like_C"/>
</dbReference>
<dbReference type="NCBIfam" id="TIGR03461">
    <property type="entry name" value="pabC_Proteo"/>
    <property type="match status" value="1"/>
</dbReference>
<dbReference type="GO" id="GO:0030170">
    <property type="term" value="F:pyridoxal phosphate binding"/>
    <property type="evidence" value="ECO:0007669"/>
    <property type="project" value="InterPro"/>
</dbReference>
<dbReference type="Gene3D" id="3.20.10.10">
    <property type="entry name" value="D-amino Acid Aminotransferase, subunit A, domain 2"/>
    <property type="match status" value="1"/>
</dbReference>
<dbReference type="RefSeq" id="WP_123631465.1">
    <property type="nucleotide sequence ID" value="NZ_AYKH01000023.1"/>
</dbReference>
<dbReference type="PANTHER" id="PTHR42743">
    <property type="entry name" value="AMINO-ACID AMINOTRANSFERASE"/>
    <property type="match status" value="1"/>
</dbReference>
<comment type="pathway">
    <text evidence="7">Cofactor biosynthesis; tetrahydrofolate biosynthesis; 4-aminobenzoate from chorismate: step 2/2.</text>
</comment>
<evidence type="ECO:0000256" key="5">
    <source>
        <dbReference type="ARBA" id="ARBA00022909"/>
    </source>
</evidence>
<accession>A0A423PKT5</accession>
<evidence type="ECO:0000256" key="2">
    <source>
        <dbReference type="ARBA" id="ARBA00009320"/>
    </source>
</evidence>
<evidence type="ECO:0000256" key="1">
    <source>
        <dbReference type="ARBA" id="ARBA00001933"/>
    </source>
</evidence>
<dbReference type="Proteomes" id="UP000283993">
    <property type="component" value="Unassembled WGS sequence"/>
</dbReference>
<keyword evidence="12" id="KW-1185">Reference proteome</keyword>
<dbReference type="SUPFAM" id="SSF56752">
    <property type="entry name" value="D-aminoacid aminotransferase-like PLP-dependent enzymes"/>
    <property type="match status" value="1"/>
</dbReference>
<gene>
    <name evidence="11" type="ORF">SAOR_10970</name>
</gene>
<dbReference type="EC" id="4.1.3.38" evidence="8 10"/>
<comment type="similarity">
    <text evidence="2">Belongs to the class-IV pyridoxal-phosphate-dependent aminotransferase family.</text>
</comment>
<dbReference type="Gene3D" id="3.30.470.10">
    <property type="match status" value="1"/>
</dbReference>
<dbReference type="EMBL" id="AYKH01000023">
    <property type="protein sequence ID" value="ROO26217.1"/>
    <property type="molecule type" value="Genomic_DNA"/>
</dbReference>
<dbReference type="InterPro" id="IPR043131">
    <property type="entry name" value="BCAT-like_N"/>
</dbReference>
<sequence length="284" mass="30201">MGDACLVDGTPNTTLPTDDRGLAYGDGIFRTLRVESGAVVAWQAHMSRLAHDCDALELDRPDPRTLRADAARLFVDGGSGVLKIMITRGSGGRGYAPPDRGSRRIVSRHALPPHAGDTPAPLELERADLVLGEQPRLGGVKHLNRLEQVLARAECARRGLADAYLCTADGSIVATTMRNLLFRDETGRWLTPRLSRAGVAGATRARLMHALQIAGTPVIETEIGMDDMAGVHAVIACNSVGGVVAVTRMGDLQPRDSTSAAADCRRLIETDEKPVPLTGDSTGE</sequence>
<reference evidence="11 12" key="1">
    <citation type="submission" date="2013-10" db="EMBL/GenBank/DDBJ databases">
        <title>Salinisphaera orenii MK-B5 Genome Sequencing.</title>
        <authorList>
            <person name="Lai Q."/>
            <person name="Li C."/>
            <person name="Shao Z."/>
        </authorList>
    </citation>
    <scope>NUCLEOTIDE SEQUENCE [LARGE SCALE GENOMIC DNA]</scope>
    <source>
        <strain evidence="11 12">MK-B5</strain>
    </source>
</reference>
<keyword evidence="6 11" id="KW-0456">Lyase</keyword>